<gene>
    <name evidence="1" type="primary">Contig13739.g14653</name>
    <name evidence="1" type="ORF">STYLEM_9839</name>
</gene>
<accession>A0A078AF43</accession>
<organism evidence="1 2">
    <name type="scientific">Stylonychia lemnae</name>
    <name type="common">Ciliate</name>
    <dbReference type="NCBI Taxonomy" id="5949"/>
    <lineage>
        <taxon>Eukaryota</taxon>
        <taxon>Sar</taxon>
        <taxon>Alveolata</taxon>
        <taxon>Ciliophora</taxon>
        <taxon>Intramacronucleata</taxon>
        <taxon>Spirotrichea</taxon>
        <taxon>Stichotrichia</taxon>
        <taxon>Sporadotrichida</taxon>
        <taxon>Oxytrichidae</taxon>
        <taxon>Stylonychinae</taxon>
        <taxon>Stylonychia</taxon>
    </lineage>
</organism>
<protein>
    <submittedName>
        <fullName evidence="1">Uncharacterized protein</fullName>
    </submittedName>
</protein>
<keyword evidence="2" id="KW-1185">Reference proteome</keyword>
<dbReference type="InParanoid" id="A0A078AF43"/>
<name>A0A078AF43_STYLE</name>
<dbReference type="Proteomes" id="UP000039865">
    <property type="component" value="Unassembled WGS sequence"/>
</dbReference>
<sequence length="69" mass="7766">MHFIYLIICFSTHVQNLPQCFGINQLPIEVDDGNTTNSKFTAMAYEDQIDYFAIGGVYGNHMITGLYVA</sequence>
<evidence type="ECO:0000313" key="1">
    <source>
        <dbReference type="EMBL" id="CDW80835.1"/>
    </source>
</evidence>
<reference evidence="1 2" key="1">
    <citation type="submission" date="2014-06" db="EMBL/GenBank/DDBJ databases">
        <authorList>
            <person name="Swart Estienne"/>
        </authorList>
    </citation>
    <scope>NUCLEOTIDE SEQUENCE [LARGE SCALE GENOMIC DNA]</scope>
    <source>
        <strain evidence="1 2">130c</strain>
    </source>
</reference>
<proteinExistence type="predicted"/>
<evidence type="ECO:0000313" key="2">
    <source>
        <dbReference type="Proteomes" id="UP000039865"/>
    </source>
</evidence>
<dbReference type="AlphaFoldDB" id="A0A078AF43"/>
<dbReference type="EMBL" id="CCKQ01009356">
    <property type="protein sequence ID" value="CDW80835.1"/>
    <property type="molecule type" value="Genomic_DNA"/>
</dbReference>